<evidence type="ECO:0000313" key="2">
    <source>
        <dbReference type="Proteomes" id="UP000551709"/>
    </source>
</evidence>
<gene>
    <name evidence="1" type="ORF">HAP41_0000020765</name>
</gene>
<evidence type="ECO:0000313" key="1">
    <source>
        <dbReference type="EMBL" id="UPT91143.1"/>
    </source>
</evidence>
<proteinExistence type="predicted"/>
<sequence>MELERITCDGQRSVRAVANDIVRQPETLRQWIKMLQLAERWLREGKPQ</sequence>
<dbReference type="EMBL" id="CP096255">
    <property type="protein sequence ID" value="UPT91143.1"/>
    <property type="molecule type" value="Genomic_DNA"/>
</dbReference>
<dbReference type="Proteomes" id="UP000551709">
    <property type="component" value="Chromosome"/>
</dbReference>
<dbReference type="RefSeq" id="WP_176400459.1">
    <property type="nucleotide sequence ID" value="NZ_CP096251.1"/>
</dbReference>
<protein>
    <submittedName>
        <fullName evidence="1">Uncharacterized protein</fullName>
    </submittedName>
</protein>
<name>A0A8T5VAN1_9BRAD</name>
<reference evidence="1" key="1">
    <citation type="journal article" date="2017" name="Syst. Appl. Microbiol.">
        <title>Soybeans inoculated with root zone soils of Canadian native legumes harbour diverse and novel Bradyrhizobium spp. that possess agricultural potential.</title>
        <authorList>
            <person name="Bromfield E.S.P."/>
            <person name="Cloutier S."/>
            <person name="Tambong J.T."/>
            <person name="Tran Thi T.V."/>
        </authorList>
    </citation>
    <scope>NUCLEOTIDE SEQUENCE</scope>
    <source>
        <strain evidence="1">1S5</strain>
    </source>
</reference>
<organism evidence="1 2">
    <name type="scientific">Bradyrhizobium barranii subsp. apii</name>
    <dbReference type="NCBI Taxonomy" id="2819348"/>
    <lineage>
        <taxon>Bacteria</taxon>
        <taxon>Pseudomonadati</taxon>
        <taxon>Pseudomonadota</taxon>
        <taxon>Alphaproteobacteria</taxon>
        <taxon>Hyphomicrobiales</taxon>
        <taxon>Nitrobacteraceae</taxon>
        <taxon>Bradyrhizobium</taxon>
        <taxon>Bradyrhizobium barranii</taxon>
    </lineage>
</organism>
<accession>A0A8T5VAN1</accession>
<reference evidence="1" key="2">
    <citation type="submission" date="2022-04" db="EMBL/GenBank/DDBJ databases">
        <authorList>
            <person name="Bromfield E.S.P."/>
            <person name="Cloutier S."/>
        </authorList>
    </citation>
    <scope>NUCLEOTIDE SEQUENCE</scope>
    <source>
        <strain evidence="1">1S5</strain>
    </source>
</reference>
<dbReference type="AlphaFoldDB" id="A0A8T5VAN1"/>